<dbReference type="Gene3D" id="2.60.40.3210">
    <property type="entry name" value="Zona pellucida, ZP-N domain"/>
    <property type="match status" value="1"/>
</dbReference>
<dbReference type="Pfam" id="PF23344">
    <property type="entry name" value="ZP-N"/>
    <property type="match status" value="1"/>
</dbReference>
<dbReference type="InterPro" id="IPR000884">
    <property type="entry name" value="TSP1_rpt"/>
</dbReference>
<keyword evidence="3" id="KW-0106">Calcium</keyword>
<dbReference type="InterPro" id="IPR013320">
    <property type="entry name" value="ConA-like_dom_sf"/>
</dbReference>
<dbReference type="InterPro" id="IPR036116">
    <property type="entry name" value="FN3_sf"/>
</dbReference>
<evidence type="ECO:0000259" key="11">
    <source>
        <dbReference type="PROSITE" id="PS51828"/>
    </source>
</evidence>
<dbReference type="OrthoDB" id="10055348at2759"/>
<dbReference type="AlphaFoldDB" id="A0A8J9ZHU3"/>
<evidence type="ECO:0000256" key="8">
    <source>
        <dbReference type="SAM" id="SignalP"/>
    </source>
</evidence>
<dbReference type="CDD" id="cd00063">
    <property type="entry name" value="FN3"/>
    <property type="match status" value="1"/>
</dbReference>
<evidence type="ECO:0000256" key="2">
    <source>
        <dbReference type="ARBA" id="ARBA00022737"/>
    </source>
</evidence>
<accession>A0A8J9ZHU3</accession>
<dbReference type="InterPro" id="IPR001759">
    <property type="entry name" value="PTX_dom"/>
</dbReference>
<dbReference type="FunFam" id="2.20.100.10:FF:000007">
    <property type="entry name" value="Thrombospondin 1"/>
    <property type="match status" value="1"/>
</dbReference>
<keyword evidence="13" id="KW-1185">Reference proteome</keyword>
<proteinExistence type="predicted"/>
<feature type="domain" description="Fibronectin type-III" evidence="9">
    <location>
        <begin position="286"/>
        <end position="379"/>
    </location>
</feature>
<dbReference type="PROSITE" id="PS50092">
    <property type="entry name" value="TSP1"/>
    <property type="match status" value="1"/>
</dbReference>
<reference evidence="12" key="1">
    <citation type="submission" date="2022-01" db="EMBL/GenBank/DDBJ databases">
        <authorList>
            <person name="Braso-Vives M."/>
        </authorList>
    </citation>
    <scope>NUCLEOTIDE SEQUENCE</scope>
</reference>
<keyword evidence="5" id="KW-0325">Glycoprotein</keyword>
<dbReference type="Gene3D" id="2.20.100.10">
    <property type="entry name" value="Thrombospondin type-1 (TSP1) repeat"/>
    <property type="match status" value="1"/>
</dbReference>
<keyword evidence="1 8" id="KW-0732">Signal</keyword>
<dbReference type="PRINTS" id="PR01705">
    <property type="entry name" value="TSP1REPEAT"/>
</dbReference>
<dbReference type="Pfam" id="PF00100">
    <property type="entry name" value="Zona_pellucida"/>
    <property type="match status" value="1"/>
</dbReference>
<gene>
    <name evidence="12" type="primary">NPTX2</name>
    <name evidence="12" type="ORF">BLAG_LOCUS13120</name>
</gene>
<dbReference type="PROSITE" id="PS51034">
    <property type="entry name" value="ZP_2"/>
    <property type="match status" value="1"/>
</dbReference>
<dbReference type="InterPro" id="IPR036383">
    <property type="entry name" value="TSP1_rpt_sf"/>
</dbReference>
<keyword evidence="7" id="KW-0472">Membrane</keyword>
<dbReference type="PANTHER" id="PTHR14002">
    <property type="entry name" value="ENDOGLIN/TGF-BETA RECEPTOR TYPE III"/>
    <property type="match status" value="1"/>
</dbReference>
<evidence type="ECO:0000256" key="1">
    <source>
        <dbReference type="ARBA" id="ARBA00022729"/>
    </source>
</evidence>
<feature type="signal peptide" evidence="8">
    <location>
        <begin position="1"/>
        <end position="21"/>
    </location>
</feature>
<name>A0A8J9ZHU3_BRALA</name>
<dbReference type="InterPro" id="IPR003961">
    <property type="entry name" value="FN3_dom"/>
</dbReference>
<dbReference type="EMBL" id="OV696687">
    <property type="protein sequence ID" value="CAH1253308.1"/>
    <property type="molecule type" value="Genomic_DNA"/>
</dbReference>
<keyword evidence="2" id="KW-0677">Repeat</keyword>
<dbReference type="SMART" id="SM00159">
    <property type="entry name" value="PTX"/>
    <property type="match status" value="1"/>
</dbReference>
<dbReference type="Gene3D" id="2.60.120.200">
    <property type="match status" value="1"/>
</dbReference>
<dbReference type="PROSITE" id="PS51828">
    <property type="entry name" value="PTX_2"/>
    <property type="match status" value="1"/>
</dbReference>
<comment type="caution">
    <text evidence="6">Lacks conserved residue(s) required for the propagation of feature annotation.</text>
</comment>
<evidence type="ECO:0000256" key="4">
    <source>
        <dbReference type="ARBA" id="ARBA00023157"/>
    </source>
</evidence>
<dbReference type="InterPro" id="IPR001507">
    <property type="entry name" value="ZP_dom"/>
</dbReference>
<feature type="domain" description="ZP" evidence="10">
    <location>
        <begin position="384"/>
        <end position="640"/>
    </location>
</feature>
<dbReference type="SMART" id="SM00209">
    <property type="entry name" value="TSP1"/>
    <property type="match status" value="1"/>
</dbReference>
<dbReference type="FunFam" id="2.60.120.200:FF:000012">
    <property type="entry name" value="neuronal pentraxin receptor"/>
    <property type="match status" value="1"/>
</dbReference>
<dbReference type="Gene3D" id="2.60.40.10">
    <property type="entry name" value="Immunoglobulins"/>
    <property type="match status" value="1"/>
</dbReference>
<dbReference type="Gene3D" id="2.60.40.4100">
    <property type="entry name" value="Zona pellucida, ZP-C domain"/>
    <property type="match status" value="1"/>
</dbReference>
<sequence length="746" mass="80014">MAGLWKWTAVVLIISTATVTAQGVSQLTFPTTRSTSNYVRMESTLPNDLSSLSLCVHVRSTRSSDKMSLVSYAVGGHDNELLLIKQDSNIMKFWVDQNQLDTPPLNVWDGEWHVICATWRNSDGAWQLYSDGVLVDSGSGLAVGGTVTTGGTWILGQEQDSVGGGFDANQAFDGDLSQVNLWDRVLSAEEIGAQGPTTCDHHGSVIDWAATVLDKQGQVTSADFQCKLDGGWSDWGVWTGCSVTCGVGTETRDRTCTNPAPANGGADCEGQAQEARNCDTGVHCPVLAGLNLDDAGIGHLTVSWTVVGSLPISSYRLRYQLADGSSSYQDISPAPGAGVTSATVPGLLPDTNYNLTLTSFGEDDQPNGVITGTYRTDSVVVNVECDQDSMAISIPLAALLAVDVANMHLLDADCGATVDEVEGIVTLETNLQECGTQRETSGDDKFIFSNEAIANQVTHANGAVRNQPISLPFQCEFLRQYSVSQGGDIMYNIPSPRIQIVDANNTFTMEMLMYTSTDFSARYESSDFPIQVTPSDRLNFGLSVTSPLDNLELFARDCVSTPTTDPNDSPRVNIIDDGCEIDDTIGKDNDLSNDKALYYSVDAFTFPNALDPSLVSFHCTMIICFKDDPDSRCKEGCIPAGRRRRAALDGTESRVRRESSRDHAADMTQGPFQIESEDAAAVPAGDPVGAVVGAVVGVVGIALLIVAVVLMKKRGGLPMGNKKRDDDTVGQLRISGLGEDEQDWHC</sequence>
<keyword evidence="7" id="KW-1133">Transmembrane helix</keyword>
<dbReference type="SUPFAM" id="SSF82895">
    <property type="entry name" value="TSP-1 type 1 repeat"/>
    <property type="match status" value="1"/>
</dbReference>
<dbReference type="PROSITE" id="PS50853">
    <property type="entry name" value="FN3"/>
    <property type="match status" value="1"/>
</dbReference>
<dbReference type="InterPro" id="IPR042235">
    <property type="entry name" value="ZP-C_dom"/>
</dbReference>
<evidence type="ECO:0000256" key="3">
    <source>
        <dbReference type="ARBA" id="ARBA00022837"/>
    </source>
</evidence>
<protein>
    <submittedName>
        <fullName evidence="12">NPTX2 protein</fullName>
    </submittedName>
</protein>
<feature type="chain" id="PRO_5035437936" evidence="8">
    <location>
        <begin position="22"/>
        <end position="746"/>
    </location>
</feature>
<evidence type="ECO:0000313" key="13">
    <source>
        <dbReference type="Proteomes" id="UP000838412"/>
    </source>
</evidence>
<keyword evidence="4" id="KW-1015">Disulfide bond</keyword>
<dbReference type="Pfam" id="PF00090">
    <property type="entry name" value="TSP_1"/>
    <property type="match status" value="1"/>
</dbReference>
<feature type="domain" description="Pentraxin (PTX)" evidence="11">
    <location>
        <begin position="24"/>
        <end position="226"/>
    </location>
</feature>
<dbReference type="SMART" id="SM00241">
    <property type="entry name" value="ZP"/>
    <property type="match status" value="1"/>
</dbReference>
<dbReference type="InterPro" id="IPR055355">
    <property type="entry name" value="ZP-C"/>
</dbReference>
<feature type="transmembrane region" description="Helical" evidence="7">
    <location>
        <begin position="688"/>
        <end position="710"/>
    </location>
</feature>
<evidence type="ECO:0000313" key="12">
    <source>
        <dbReference type="EMBL" id="CAH1253308.1"/>
    </source>
</evidence>
<evidence type="ECO:0000256" key="5">
    <source>
        <dbReference type="ARBA" id="ARBA00023180"/>
    </source>
</evidence>
<evidence type="ECO:0000256" key="7">
    <source>
        <dbReference type="SAM" id="Phobius"/>
    </source>
</evidence>
<dbReference type="PANTHER" id="PTHR14002:SF43">
    <property type="entry name" value="DELTA-LIKE PROTEIN"/>
    <property type="match status" value="1"/>
</dbReference>
<dbReference type="InterPro" id="IPR055356">
    <property type="entry name" value="ZP-N"/>
</dbReference>
<dbReference type="PRINTS" id="PR00895">
    <property type="entry name" value="PENTAXIN"/>
</dbReference>
<keyword evidence="7" id="KW-0812">Transmembrane</keyword>
<organism evidence="12 13">
    <name type="scientific">Branchiostoma lanceolatum</name>
    <name type="common">Common lancelet</name>
    <name type="synonym">Amphioxus lanceolatum</name>
    <dbReference type="NCBI Taxonomy" id="7740"/>
    <lineage>
        <taxon>Eukaryota</taxon>
        <taxon>Metazoa</taxon>
        <taxon>Chordata</taxon>
        <taxon>Cephalochordata</taxon>
        <taxon>Leptocardii</taxon>
        <taxon>Amphioxiformes</taxon>
        <taxon>Branchiostomatidae</taxon>
        <taxon>Branchiostoma</taxon>
    </lineage>
</organism>
<dbReference type="Proteomes" id="UP000838412">
    <property type="component" value="Chromosome 2"/>
</dbReference>
<dbReference type="SUPFAM" id="SSF49265">
    <property type="entry name" value="Fibronectin type III"/>
    <property type="match status" value="1"/>
</dbReference>
<dbReference type="Pfam" id="PF00354">
    <property type="entry name" value="Pentaxin"/>
    <property type="match status" value="1"/>
</dbReference>
<evidence type="ECO:0000256" key="6">
    <source>
        <dbReference type="PROSITE-ProRule" id="PRU01172"/>
    </source>
</evidence>
<dbReference type="Pfam" id="PF00041">
    <property type="entry name" value="fn3"/>
    <property type="match status" value="1"/>
</dbReference>
<evidence type="ECO:0000259" key="10">
    <source>
        <dbReference type="PROSITE" id="PS51034"/>
    </source>
</evidence>
<dbReference type="InterPro" id="IPR013783">
    <property type="entry name" value="Ig-like_fold"/>
</dbReference>
<dbReference type="SUPFAM" id="SSF49899">
    <property type="entry name" value="Concanavalin A-like lectins/glucanases"/>
    <property type="match status" value="1"/>
</dbReference>
<evidence type="ECO:0000259" key="9">
    <source>
        <dbReference type="PROSITE" id="PS50853"/>
    </source>
</evidence>